<dbReference type="WBParaSite" id="GPLIN_000162900">
    <property type="protein sequence ID" value="GPLIN_000162900"/>
    <property type="gene ID" value="GPLIN_000162900"/>
</dbReference>
<dbReference type="AlphaFoldDB" id="A0A183BLZ4"/>
<comment type="subcellular location">
    <subcellularLocation>
        <location evidence="1">Cytoplasm</location>
    </subcellularLocation>
</comment>
<reference evidence="6" key="1">
    <citation type="submission" date="2014-05" db="EMBL/GenBank/DDBJ databases">
        <title>The genome and life-stage specific transcriptomes of Globodera pallida elucidate key aspects of plant parasitism by a cyst nematode.</title>
        <authorList>
            <person name="Cotton J.A."/>
            <person name="Lilley C.J."/>
            <person name="Jones L.M."/>
            <person name="Kikuchi T."/>
            <person name="Reid A.J."/>
            <person name="Thorpe P."/>
            <person name="Tsai I.J."/>
            <person name="Beasley H."/>
            <person name="Blok V."/>
            <person name="Cock P.J.A."/>
            <person name="Van den Akker S.E."/>
            <person name="Holroyd N."/>
            <person name="Hunt M."/>
            <person name="Mantelin S."/>
            <person name="Naghra H."/>
            <person name="Pain A."/>
            <person name="Palomares-Rius J.E."/>
            <person name="Zarowiecki M."/>
            <person name="Berriman M."/>
            <person name="Jones J.T."/>
            <person name="Urwin P.E."/>
        </authorList>
    </citation>
    <scope>NUCLEOTIDE SEQUENCE [LARGE SCALE GENOMIC DNA]</scope>
    <source>
        <strain evidence="6">Lindley</strain>
    </source>
</reference>
<evidence type="ECO:0000256" key="4">
    <source>
        <dbReference type="ARBA" id="ARBA00022694"/>
    </source>
</evidence>
<keyword evidence="5" id="KW-0677">Repeat</keyword>
<dbReference type="PANTHER" id="PTHR14344">
    <property type="entry name" value="WD REPEAT PROTEIN"/>
    <property type="match status" value="1"/>
</dbReference>
<organism evidence="6 7">
    <name type="scientific">Globodera pallida</name>
    <name type="common">Potato cyst nematode worm</name>
    <name type="synonym">Heterodera pallida</name>
    <dbReference type="NCBI Taxonomy" id="36090"/>
    <lineage>
        <taxon>Eukaryota</taxon>
        <taxon>Metazoa</taxon>
        <taxon>Ecdysozoa</taxon>
        <taxon>Nematoda</taxon>
        <taxon>Chromadorea</taxon>
        <taxon>Rhabditida</taxon>
        <taxon>Tylenchina</taxon>
        <taxon>Tylenchomorpha</taxon>
        <taxon>Tylenchoidea</taxon>
        <taxon>Heteroderidae</taxon>
        <taxon>Heteroderinae</taxon>
        <taxon>Globodera</taxon>
    </lineage>
</organism>
<evidence type="ECO:0000256" key="3">
    <source>
        <dbReference type="ARBA" id="ARBA00022574"/>
    </source>
</evidence>
<dbReference type="GO" id="GO:0030488">
    <property type="term" value="P:tRNA methylation"/>
    <property type="evidence" value="ECO:0007669"/>
    <property type="project" value="TreeGrafter"/>
</dbReference>
<dbReference type="GO" id="GO:0005737">
    <property type="term" value="C:cytoplasm"/>
    <property type="evidence" value="ECO:0007669"/>
    <property type="project" value="UniProtKB-SubCell"/>
</dbReference>
<keyword evidence="2" id="KW-0963">Cytoplasm</keyword>
<evidence type="ECO:0000256" key="2">
    <source>
        <dbReference type="ARBA" id="ARBA00022490"/>
    </source>
</evidence>
<keyword evidence="6" id="KW-1185">Reference proteome</keyword>
<evidence type="ECO:0000313" key="7">
    <source>
        <dbReference type="WBParaSite" id="GPLIN_000162900"/>
    </source>
</evidence>
<dbReference type="Proteomes" id="UP000050741">
    <property type="component" value="Unassembled WGS sequence"/>
</dbReference>
<keyword evidence="4" id="KW-0819">tRNA processing</keyword>
<accession>A0A183BLZ4</accession>
<keyword evidence="3" id="KW-0853">WD repeat</keyword>
<evidence type="ECO:0000313" key="6">
    <source>
        <dbReference type="Proteomes" id="UP000050741"/>
    </source>
</evidence>
<protein>
    <submittedName>
        <fullName evidence="7">TFIIIC_delta domain-containing protein</fullName>
    </submittedName>
</protein>
<evidence type="ECO:0000256" key="1">
    <source>
        <dbReference type="ARBA" id="ARBA00004496"/>
    </source>
</evidence>
<sequence length="614" mass="68469">MAQNNSSGTSSSTPVRVYSASKFRIDINILTRDGPLQSGKYEILMEINTTDGRKRTVIFDAKSLTFLHDQLDALARAFPRCLMQTRVRGHSTPIDLPRLGLASLSFTIPSLHNGSDQTLCFSGHGSFIEIYSNFKHSWQLVEALDAFPETKCTVNGLFPFRLNERECLLLCFGQNEFAFFTATQFKDDQMGGILEESRWNWKRVKGGSLSDWILNAKILFGDDENEEGSCLKAGTKVVLHFANNWIRMLELFGDRTDETAAKPFEVLSLRLGCQALVTSSFLHGHHWTSLRVFACTSFGAIHLFQPAIGPQILRTFFGNVVRNVFRHSFRFQSLVAFFYWRRPLTSNLECSKWCKTSCVEMKGLFLERKVDICWATGGGGTIRSILALECDRQVPKGSFDLLVGSERGSLFAVSLSADLQPLSFPIKAKKVNAFAFIRIRGILCLISLDKKSRTDVNASEEPDLAEHFRVNFSDCNVGNRFFCSTHRIIGAPIDQFLWVQPESCQLFLTIDQNGQVTVYRIGESSDENDSHRSLLTVSQFLLSNNKCGNEDENKVAKVQVALLIAETSADVPTVGVLLLGTRSGTLMAFSLQSGQLLLLNRLAHGTNGCAKTGI</sequence>
<name>A0A183BLZ4_GLOPA</name>
<reference evidence="7" key="2">
    <citation type="submission" date="2016-06" db="UniProtKB">
        <authorList>
            <consortium name="WormBaseParasite"/>
        </authorList>
    </citation>
    <scope>IDENTIFICATION</scope>
</reference>
<evidence type="ECO:0000256" key="5">
    <source>
        <dbReference type="ARBA" id="ARBA00022737"/>
    </source>
</evidence>
<proteinExistence type="predicted"/>
<dbReference type="PANTHER" id="PTHR14344:SF3">
    <property type="entry name" value="WD REPEAT-CONTAINING PROTEIN 6"/>
    <property type="match status" value="1"/>
</dbReference>
<dbReference type="InterPro" id="IPR051973">
    <property type="entry name" value="tRNA_Anticodon_Mtase-Reg"/>
</dbReference>